<evidence type="ECO:0000259" key="1">
    <source>
        <dbReference type="PROSITE" id="PS51746"/>
    </source>
</evidence>
<keyword evidence="3" id="KW-1185">Reference proteome</keyword>
<dbReference type="FunCoup" id="A8NYI2">
    <property type="interactions" value="197"/>
</dbReference>
<dbReference type="GO" id="GO:0004741">
    <property type="term" value="F:[pyruvate dehydrogenase (acetyl-transferring)]-phosphatase activity"/>
    <property type="evidence" value="ECO:0007669"/>
    <property type="project" value="TreeGrafter"/>
</dbReference>
<dbReference type="SMART" id="SM00332">
    <property type="entry name" value="PP2Cc"/>
    <property type="match status" value="1"/>
</dbReference>
<dbReference type="PANTHER" id="PTHR13832">
    <property type="entry name" value="PROTEIN PHOSPHATASE 2C"/>
    <property type="match status" value="1"/>
</dbReference>
<dbReference type="KEGG" id="cci:CC1G_01347"/>
<dbReference type="PANTHER" id="PTHR13832:SF792">
    <property type="entry name" value="GM14286P"/>
    <property type="match status" value="1"/>
</dbReference>
<dbReference type="HOGENOM" id="CLU_021928_3_1_1"/>
<feature type="domain" description="PPM-type phosphatase" evidence="1">
    <location>
        <begin position="81"/>
        <end position="532"/>
    </location>
</feature>
<dbReference type="EMBL" id="AACS02000005">
    <property type="protein sequence ID" value="EAU84351.2"/>
    <property type="molecule type" value="Genomic_DNA"/>
</dbReference>
<dbReference type="InterPro" id="IPR036457">
    <property type="entry name" value="PPM-type-like_dom_sf"/>
</dbReference>
<organism evidence="2 3">
    <name type="scientific">Coprinopsis cinerea (strain Okayama-7 / 130 / ATCC MYA-4618 / FGSC 9003)</name>
    <name type="common">Inky cap fungus</name>
    <name type="synonym">Hormographiella aspergillata</name>
    <dbReference type="NCBI Taxonomy" id="240176"/>
    <lineage>
        <taxon>Eukaryota</taxon>
        <taxon>Fungi</taxon>
        <taxon>Dikarya</taxon>
        <taxon>Basidiomycota</taxon>
        <taxon>Agaricomycotina</taxon>
        <taxon>Agaricomycetes</taxon>
        <taxon>Agaricomycetidae</taxon>
        <taxon>Agaricales</taxon>
        <taxon>Agaricineae</taxon>
        <taxon>Psathyrellaceae</taxon>
        <taxon>Coprinopsis</taxon>
    </lineage>
</organism>
<dbReference type="Proteomes" id="UP000001861">
    <property type="component" value="Unassembled WGS sequence"/>
</dbReference>
<protein>
    <submittedName>
        <fullName evidence="2">Phophatase 2C family protein</fullName>
    </submittedName>
</protein>
<dbReference type="InterPro" id="IPR015655">
    <property type="entry name" value="PP2C"/>
</dbReference>
<dbReference type="PROSITE" id="PS51746">
    <property type="entry name" value="PPM_2"/>
    <property type="match status" value="1"/>
</dbReference>
<dbReference type="CDD" id="cd00143">
    <property type="entry name" value="PP2Cc"/>
    <property type="match status" value="1"/>
</dbReference>
<dbReference type="GeneID" id="6013991"/>
<gene>
    <name evidence="2" type="ORF">CC1G_01347</name>
</gene>
<dbReference type="VEuPathDB" id="FungiDB:CC1G_01347"/>
<evidence type="ECO:0000313" key="3">
    <source>
        <dbReference type="Proteomes" id="UP000001861"/>
    </source>
</evidence>
<dbReference type="OrthoDB" id="420076at2759"/>
<dbReference type="eggNOG" id="KOG0700">
    <property type="taxonomic scope" value="Eukaryota"/>
</dbReference>
<sequence>MSLRGSWKPLAALVAVGTPGYLYYRYRVKQESFEIPVRVKGPDGKSEMSTRTFSMLPMKVLEARLNQNASSHVHLRPDGLTWKHTTASLASNDPIEDASANAIVQRDEADPAGPGDFLFFAVMDGHGGFETSQLLSKVIIKAVAAKISALNAEPSGQGQSSWWNGLRSGLLGTAPQSASPQTPGDADPQRVSSAIQEAYLELDQELINAPLRILAANLDDEARKKGTIPDLSKHPLALKAMQPAISGSCALLSVFDTAHRNLYVAVAGDSRAVAGVWEPSEDGKGSWRVEVLTEDQTGRNPSELARIRSEHPKEEENDVIREGRVLGGLEPTRAFGDARYKWTRAVQETLNQAFLVGNGTSMRKPPALFKTPPYVTARPVVTHRKLALSEGDGSGKPNYFLVMATDGLWDELRFVVCAWLDRIRQANARFSNDDVISLVGGYLSGLKGTVPKSELPSLVPVSTGAEGVEGKRHRKANKTDGSWAFVDDNVSVHLIRNAYGGGDESTLRRRLSIPAPFSRRYRDDVTVTVVWWENGTQQTATISKDQLKAKL</sequence>
<dbReference type="AlphaFoldDB" id="A8NYI2"/>
<dbReference type="RefSeq" id="XP_001837435.2">
    <property type="nucleotide sequence ID" value="XM_001837383.2"/>
</dbReference>
<proteinExistence type="predicted"/>
<comment type="caution">
    <text evidence="2">The sequence shown here is derived from an EMBL/GenBank/DDBJ whole genome shotgun (WGS) entry which is preliminary data.</text>
</comment>
<dbReference type="InterPro" id="IPR001932">
    <property type="entry name" value="PPM-type_phosphatase-like_dom"/>
</dbReference>
<dbReference type="OMA" id="GEQAMAP"/>
<dbReference type="GO" id="GO:0005739">
    <property type="term" value="C:mitochondrion"/>
    <property type="evidence" value="ECO:0007669"/>
    <property type="project" value="TreeGrafter"/>
</dbReference>
<evidence type="ECO:0000313" key="2">
    <source>
        <dbReference type="EMBL" id="EAU84351.2"/>
    </source>
</evidence>
<dbReference type="InParanoid" id="A8NYI2"/>
<dbReference type="STRING" id="240176.A8NYI2"/>
<dbReference type="Gene3D" id="3.60.40.10">
    <property type="entry name" value="PPM-type phosphatase domain"/>
    <property type="match status" value="1"/>
</dbReference>
<accession>A8NYI2</accession>
<reference evidence="2 3" key="1">
    <citation type="journal article" date="2010" name="Proc. Natl. Acad. Sci. U.S.A.">
        <title>Insights into evolution of multicellular fungi from the assembled chromosomes of the mushroom Coprinopsis cinerea (Coprinus cinereus).</title>
        <authorList>
            <person name="Stajich J.E."/>
            <person name="Wilke S.K."/>
            <person name="Ahren D."/>
            <person name="Au C.H."/>
            <person name="Birren B.W."/>
            <person name="Borodovsky M."/>
            <person name="Burns C."/>
            <person name="Canback B."/>
            <person name="Casselton L.A."/>
            <person name="Cheng C.K."/>
            <person name="Deng J."/>
            <person name="Dietrich F.S."/>
            <person name="Fargo D.C."/>
            <person name="Farman M.L."/>
            <person name="Gathman A.C."/>
            <person name="Goldberg J."/>
            <person name="Guigo R."/>
            <person name="Hoegger P.J."/>
            <person name="Hooker J.B."/>
            <person name="Huggins A."/>
            <person name="James T.Y."/>
            <person name="Kamada T."/>
            <person name="Kilaru S."/>
            <person name="Kodira C."/>
            <person name="Kues U."/>
            <person name="Kupfer D."/>
            <person name="Kwan H.S."/>
            <person name="Lomsadze A."/>
            <person name="Li W."/>
            <person name="Lilly W.W."/>
            <person name="Ma L.J."/>
            <person name="Mackey A.J."/>
            <person name="Manning G."/>
            <person name="Martin F."/>
            <person name="Muraguchi H."/>
            <person name="Natvig D.O."/>
            <person name="Palmerini H."/>
            <person name="Ramesh M.A."/>
            <person name="Rehmeyer C.J."/>
            <person name="Roe B.A."/>
            <person name="Shenoy N."/>
            <person name="Stanke M."/>
            <person name="Ter-Hovhannisyan V."/>
            <person name="Tunlid A."/>
            <person name="Velagapudi R."/>
            <person name="Vision T.J."/>
            <person name="Zeng Q."/>
            <person name="Zolan M.E."/>
            <person name="Pukkila P.J."/>
        </authorList>
    </citation>
    <scope>NUCLEOTIDE SEQUENCE [LARGE SCALE GENOMIC DNA]</scope>
    <source>
        <strain evidence="3">Okayama-7 / 130 / ATCC MYA-4618 / FGSC 9003</strain>
    </source>
</reference>
<name>A8NYI2_COPC7</name>
<dbReference type="SUPFAM" id="SSF81606">
    <property type="entry name" value="PP2C-like"/>
    <property type="match status" value="1"/>
</dbReference>
<dbReference type="Pfam" id="PF00481">
    <property type="entry name" value="PP2C"/>
    <property type="match status" value="1"/>
</dbReference>